<dbReference type="PANTHER" id="PTHR39576">
    <property type="entry name" value="ATTACHING AND EFFACING PROTEIN HOMOLOG-RELATED-RELATED"/>
    <property type="match status" value="1"/>
</dbReference>
<dbReference type="Pfam" id="PF09134">
    <property type="entry name" value="Invasin_D3"/>
    <property type="match status" value="1"/>
</dbReference>
<evidence type="ECO:0000256" key="2">
    <source>
        <dbReference type="SAM" id="SignalP"/>
    </source>
</evidence>
<dbReference type="Proteomes" id="UP001064262">
    <property type="component" value="Unassembled WGS sequence"/>
</dbReference>
<keyword evidence="2" id="KW-0732">Signal</keyword>
<dbReference type="InterPro" id="IPR015217">
    <property type="entry name" value="Invasin_dom_3"/>
</dbReference>
<feature type="chain" id="PRO_5039912450" evidence="2">
    <location>
        <begin position="25"/>
        <end position="1058"/>
    </location>
</feature>
<dbReference type="Gene3D" id="2.40.160.160">
    <property type="entry name" value="Inverse autotransporter, beta-domain"/>
    <property type="match status" value="1"/>
</dbReference>
<dbReference type="SMART" id="SM00634">
    <property type="entry name" value="BID_1"/>
    <property type="match status" value="4"/>
</dbReference>
<dbReference type="InterPro" id="IPR003535">
    <property type="entry name" value="Intimin/invasin_bac"/>
</dbReference>
<comment type="caution">
    <text evidence="4">The sequence shown here is derived from an EMBL/GenBank/DDBJ whole genome shotgun (WGS) entry which is preliminary data.</text>
</comment>
<dbReference type="AlphaFoldDB" id="A0A9J6PY77"/>
<feature type="domain" description="Big-1" evidence="3">
    <location>
        <begin position="551"/>
        <end position="640"/>
    </location>
</feature>
<dbReference type="InterPro" id="IPR003344">
    <property type="entry name" value="Big_1_dom"/>
</dbReference>
<gene>
    <name evidence="4" type="ORF">N5923_20225</name>
</gene>
<accession>A0A9J6PY77</accession>
<dbReference type="PROSITE" id="PS51127">
    <property type="entry name" value="BIG1"/>
    <property type="match status" value="3"/>
</dbReference>
<feature type="signal peptide" evidence="2">
    <location>
        <begin position="1"/>
        <end position="24"/>
    </location>
</feature>
<dbReference type="GO" id="GO:0007155">
    <property type="term" value="P:cell adhesion"/>
    <property type="evidence" value="ECO:0007669"/>
    <property type="project" value="InterPro"/>
</dbReference>
<evidence type="ECO:0000259" key="3">
    <source>
        <dbReference type="PROSITE" id="PS51127"/>
    </source>
</evidence>
<dbReference type="InterPro" id="IPR051715">
    <property type="entry name" value="Intimin-Invasin_domain"/>
</dbReference>
<name>A0A9J6PY77_9GAMM</name>
<protein>
    <submittedName>
        <fullName evidence="4">Inverse autotransporter beta domain-containing protein</fullName>
    </submittedName>
</protein>
<dbReference type="GO" id="GO:0009279">
    <property type="term" value="C:cell outer membrane"/>
    <property type="evidence" value="ECO:0007669"/>
    <property type="project" value="TreeGrafter"/>
</dbReference>
<dbReference type="PRINTS" id="PR01369">
    <property type="entry name" value="INTIMIN"/>
</dbReference>
<keyword evidence="5" id="KW-1185">Reference proteome</keyword>
<dbReference type="InterPro" id="IPR038177">
    <property type="entry name" value="IAT_beta_sf"/>
</dbReference>
<evidence type="ECO:0000313" key="5">
    <source>
        <dbReference type="Proteomes" id="UP001064262"/>
    </source>
</evidence>
<reference evidence="4" key="1">
    <citation type="submission" date="2022-09" db="EMBL/GenBank/DDBJ databases">
        <title>Winslowiella arboricola sp. nov., isolated from bleeding cankers on broadleaf hosts.</title>
        <authorList>
            <person name="Brady C."/>
            <person name="Kaur S."/>
            <person name="Crampton B."/>
            <person name="Maddock D."/>
            <person name="Arnold D."/>
            <person name="Denman S."/>
        </authorList>
    </citation>
    <scope>NUCLEOTIDE SEQUENCE</scope>
    <source>
        <strain evidence="4">BAC 15a-03b</strain>
    </source>
</reference>
<feature type="domain" description="Big-1" evidence="3">
    <location>
        <begin position="650"/>
        <end position="741"/>
    </location>
</feature>
<dbReference type="SUPFAM" id="SSF49373">
    <property type="entry name" value="Invasin/intimin cell-adhesion fragments"/>
    <property type="match status" value="5"/>
</dbReference>
<proteinExistence type="inferred from homology"/>
<feature type="domain" description="Big-1" evidence="3">
    <location>
        <begin position="750"/>
        <end position="840"/>
    </location>
</feature>
<sequence length="1058" mass="112233">MAISQIALQISVAISPFYLPAAQAATPPPDIKWYQSSNLTPEEQAQYRLQSERMATAANLIAQDKPGQAAAGMARSVAAGELGNAASGWLNQFGNARVQLNFDEKFGLNGSQADVLVPLYENDASLLFSQLGVRRTDKRTTGNLGAGFRTFTSDWMLGANSFWDNDFTGHNRRLGVGIEAWRDYLRFSGNNYWRLSDWHQSRDFADYDERPANGYDLRMEGWLPAYPQLGARLMYEHYRGDEVALLGKNNRQKNPWAFSSGVSYTPFPLLTVNAEHRAGKHGLQDSQLNLALSYRMGEAWHKQLDPSAVGATRLLSGSRHDLVERNNHIVLDYRKHQQLTLSLPEKASGKSRSLLPVSFVVKNTHPIQRIDWHSPALTAAGGIITPASEGRLTITLPAWQVAGSNNYTLTGTVYDVAGNSHSATMSILVEIADISADTSSVIATPPAIPANGASTSLITVTLLDKDAKPVTDMASALKMALKQTQAQQQRALKEQQDATLTEVKETSAGVYEAIFTSGTRYGSVVVTPSINGVNLKAMTIELISDNASLKNGDLTVDRDHLPANGTDKATFTALVTNDSHNPLPGIAVSWSSSAGSLSSASSISGADGKATITLSHTVAGEAEVTATLNGAGISKAVTFIADSAQAGIDSRDLTRDKPTAIANGREQITYSAIVKDGSGNLVPNIAVEWATNRGVLTGSNSTTDSDGKATIILSSTSAGEAQVTARVGTQAAINAPLANFTADSGSGQFDGAVAVDKSQIAANGSDKATFSATVKDAGGNLVPDISVSWQTSHGDLSDTISHTNNDGVATVTLSSTVLGNAQVTAVVNGNSANAQPVSFTVDIKTARVVSMQSNKSKLTGTGVERAELTARVEDNQGHLIPNATVNWSSNLGSVNATSQTDSNGQTTIYLIAPVLVAAENAMSTITTTVDGSDHQPVDNQLVEMTAVMQASGKYYWTLSTRYSTDIESTALYACQSRGSADRLLEPGDLSNFGTAAGQIDFSSMRVQGEFKSGYYPLVGSWGSTGAWLSSQDGAGLIGTMVEGELDSGSWKYVCVKNI</sequence>
<dbReference type="Pfam" id="PF02369">
    <property type="entry name" value="Big_1"/>
    <property type="match status" value="4"/>
</dbReference>
<dbReference type="Pfam" id="PF11924">
    <property type="entry name" value="IAT_beta"/>
    <property type="match status" value="1"/>
</dbReference>
<dbReference type="Gene3D" id="2.60.40.10">
    <property type="entry name" value="Immunoglobulins"/>
    <property type="match status" value="5"/>
</dbReference>
<evidence type="ECO:0000313" key="4">
    <source>
        <dbReference type="EMBL" id="MCU5779820.1"/>
    </source>
</evidence>
<dbReference type="InterPro" id="IPR024519">
    <property type="entry name" value="IAT_beta"/>
</dbReference>
<comment type="similarity">
    <text evidence="1">Belongs to the intimin/invasin family.</text>
</comment>
<dbReference type="InterPro" id="IPR008964">
    <property type="entry name" value="Invasin/intimin_cell_adhesion"/>
</dbReference>
<dbReference type="EMBL" id="JAODIM010000043">
    <property type="protein sequence ID" value="MCU5779820.1"/>
    <property type="molecule type" value="Genomic_DNA"/>
</dbReference>
<dbReference type="PANTHER" id="PTHR39576:SF2">
    <property type="entry name" value="ATTACHING AND EFFACING PROTEIN HOMOLOG-RELATED"/>
    <property type="match status" value="1"/>
</dbReference>
<dbReference type="RefSeq" id="WP_267141699.1">
    <property type="nucleotide sequence ID" value="NZ_JAODIL010000061.1"/>
</dbReference>
<organism evidence="4 5">
    <name type="scientific">Winslowiella arboricola</name>
    <dbReference type="NCBI Taxonomy" id="2978220"/>
    <lineage>
        <taxon>Bacteria</taxon>
        <taxon>Pseudomonadati</taxon>
        <taxon>Pseudomonadota</taxon>
        <taxon>Gammaproteobacteria</taxon>
        <taxon>Enterobacterales</taxon>
        <taxon>Erwiniaceae</taxon>
        <taxon>Winslowiella</taxon>
    </lineage>
</organism>
<dbReference type="InterPro" id="IPR013783">
    <property type="entry name" value="Ig-like_fold"/>
</dbReference>
<evidence type="ECO:0000256" key="1">
    <source>
        <dbReference type="ARBA" id="ARBA00010116"/>
    </source>
</evidence>
<dbReference type="FunFam" id="2.40.160.160:FF:000001">
    <property type="entry name" value="Intimin-like inverse autotransporter SinH"/>
    <property type="match status" value="1"/>
</dbReference>